<dbReference type="HAMAP" id="MF_01964">
    <property type="entry name" value="IMPDH"/>
    <property type="match status" value="1"/>
</dbReference>
<keyword evidence="7 15" id="KW-0658">Purine biosynthesis</keyword>
<evidence type="ECO:0000256" key="6">
    <source>
        <dbReference type="ARBA" id="ARBA00022749"/>
    </source>
</evidence>
<keyword evidence="24" id="KW-1185">Reference proteome</keyword>
<evidence type="ECO:0000256" key="21">
    <source>
        <dbReference type="RuleBase" id="RU003928"/>
    </source>
</evidence>
<evidence type="ECO:0000256" key="18">
    <source>
        <dbReference type="PIRSR" id="PIRSR000130-4"/>
    </source>
</evidence>
<dbReference type="PIRSF" id="PIRSF000130">
    <property type="entry name" value="IMPDH"/>
    <property type="match status" value="1"/>
</dbReference>
<dbReference type="SMART" id="SM00116">
    <property type="entry name" value="CBS"/>
    <property type="match status" value="2"/>
</dbReference>
<evidence type="ECO:0000256" key="17">
    <source>
        <dbReference type="PIRSR" id="PIRSR000130-3"/>
    </source>
</evidence>
<reference evidence="23" key="1">
    <citation type="submission" date="2023-06" db="EMBL/GenBank/DDBJ databases">
        <title>Genome-scale phylogeny and comparative genomics of the fungal order Sordariales.</title>
        <authorList>
            <consortium name="Lawrence Berkeley National Laboratory"/>
            <person name="Hensen N."/>
            <person name="Bonometti L."/>
            <person name="Westerberg I."/>
            <person name="Brannstrom I.O."/>
            <person name="Guillou S."/>
            <person name="Cros-Aarteil S."/>
            <person name="Calhoun S."/>
            <person name="Haridas S."/>
            <person name="Kuo A."/>
            <person name="Mondo S."/>
            <person name="Pangilinan J."/>
            <person name="Riley R."/>
            <person name="LaButti K."/>
            <person name="Andreopoulos B."/>
            <person name="Lipzen A."/>
            <person name="Chen C."/>
            <person name="Yanf M."/>
            <person name="Daum C."/>
            <person name="Ng V."/>
            <person name="Clum A."/>
            <person name="Steindorff A."/>
            <person name="Ohm R."/>
            <person name="Martin F."/>
            <person name="Silar P."/>
            <person name="Natvig D."/>
            <person name="Lalanne C."/>
            <person name="Gautier V."/>
            <person name="Ament-velasquez S.L."/>
            <person name="Kruys A."/>
            <person name="Hutchinson M.I."/>
            <person name="Powell A.J."/>
            <person name="Barry K."/>
            <person name="Miller A.N."/>
            <person name="Grigoriev I.V."/>
            <person name="Debuchy R."/>
            <person name="Gladieux P."/>
            <person name="Thoren M.H."/>
            <person name="Johannesson H."/>
        </authorList>
    </citation>
    <scope>NUCLEOTIDE SEQUENCE</scope>
    <source>
        <strain evidence="23">SMH3187-1</strain>
    </source>
</reference>
<feature type="binding site" evidence="15">
    <location>
        <position position="460"/>
    </location>
    <ligand>
        <name>IMP</name>
        <dbReference type="ChEBI" id="CHEBI:58053"/>
    </ligand>
</feature>
<dbReference type="PANTHER" id="PTHR11911">
    <property type="entry name" value="INOSINE-5-MONOPHOSPHATE DEHYDROGENASE RELATED"/>
    <property type="match status" value="1"/>
</dbReference>
<dbReference type="InterPro" id="IPR013785">
    <property type="entry name" value="Aldolase_TIM"/>
</dbReference>
<comment type="similarity">
    <text evidence="3 15 20">Belongs to the IMPDH/GMPR family.</text>
</comment>
<dbReference type="Pfam" id="PF00478">
    <property type="entry name" value="IMPDH"/>
    <property type="match status" value="1"/>
</dbReference>
<feature type="active site" description="Proton acceptor" evidence="15 16">
    <location>
        <position position="448"/>
    </location>
</feature>
<comment type="activity regulation">
    <text evidence="15">Mycophenolic acid (MPA) is a non-competitive inhibitor that prevents formation of the closed enzyme conformation by binding to the same site as the amobile flap. In contrast, mizoribine monophosphate (MZP) is a competitive inhibitor that induces the closed conformation. MPA is a potent inhibitor of mammalian IMPDHs but a poor inhibitor of the bacterial enzymes. MZP is a more potent inhibitor of bacterial IMPDH.</text>
</comment>
<keyword evidence="11 19" id="KW-0129">CBS domain</keyword>
<comment type="cofactor">
    <cofactor evidence="1 15">
        <name>K(+)</name>
        <dbReference type="ChEBI" id="CHEBI:29103"/>
    </cofactor>
</comment>
<keyword evidence="9 15" id="KW-0560">Oxidoreductase</keyword>
<feature type="domain" description="CBS" evidence="22">
    <location>
        <begin position="186"/>
        <end position="242"/>
    </location>
</feature>
<evidence type="ECO:0000256" key="10">
    <source>
        <dbReference type="ARBA" id="ARBA00023027"/>
    </source>
</evidence>
<dbReference type="CDD" id="cd04601">
    <property type="entry name" value="CBS_pair_IMPDH"/>
    <property type="match status" value="1"/>
</dbReference>
<accession>A0AA40KCM7</accession>
<evidence type="ECO:0000259" key="22">
    <source>
        <dbReference type="PROSITE" id="PS51371"/>
    </source>
</evidence>
<evidence type="ECO:0000256" key="8">
    <source>
        <dbReference type="ARBA" id="ARBA00022958"/>
    </source>
</evidence>
<evidence type="ECO:0000256" key="4">
    <source>
        <dbReference type="ARBA" id="ARBA00022490"/>
    </source>
</evidence>
<dbReference type="Proteomes" id="UP001172155">
    <property type="component" value="Unassembled WGS sequence"/>
</dbReference>
<comment type="pathway">
    <text evidence="15 21">Purine metabolism; XMP biosynthesis via de novo pathway; XMP from IMP: step 1/1.</text>
</comment>
<evidence type="ECO:0000256" key="5">
    <source>
        <dbReference type="ARBA" id="ARBA00022723"/>
    </source>
</evidence>
<evidence type="ECO:0000256" key="13">
    <source>
        <dbReference type="ARBA" id="ARBA00058020"/>
    </source>
</evidence>
<dbReference type="GO" id="GO:0006183">
    <property type="term" value="P:GTP biosynthetic process"/>
    <property type="evidence" value="ECO:0007669"/>
    <property type="project" value="TreeGrafter"/>
</dbReference>
<dbReference type="PROSITE" id="PS00487">
    <property type="entry name" value="IMP_DH_GMP_RED"/>
    <property type="match status" value="1"/>
</dbReference>
<feature type="binding site" evidence="15">
    <location>
        <begin position="393"/>
        <end position="394"/>
    </location>
    <ligand>
        <name>IMP</name>
        <dbReference type="ChEBI" id="CHEBI:58053"/>
    </ligand>
</feature>
<feature type="binding site" evidence="15">
    <location>
        <position position="335"/>
    </location>
    <ligand>
        <name>IMP</name>
        <dbReference type="ChEBI" id="CHEBI:58053"/>
    </ligand>
</feature>
<keyword evidence="5 15" id="KW-0479">Metal-binding</keyword>
<dbReference type="Gene3D" id="3.20.20.70">
    <property type="entry name" value="Aldolase class I"/>
    <property type="match status" value="1"/>
</dbReference>
<dbReference type="InterPro" id="IPR046342">
    <property type="entry name" value="CBS_dom_sf"/>
</dbReference>
<evidence type="ECO:0000256" key="14">
    <source>
        <dbReference type="ARBA" id="ARBA00062187"/>
    </source>
</evidence>
<evidence type="ECO:0000256" key="12">
    <source>
        <dbReference type="ARBA" id="ARBA00048028"/>
    </source>
</evidence>
<dbReference type="PANTHER" id="PTHR11911:SF111">
    <property type="entry name" value="INOSINE-5'-MONOPHOSPHATE DEHYDROGENASE"/>
    <property type="match status" value="1"/>
</dbReference>
<comment type="subcellular location">
    <subcellularLocation>
        <location evidence="2 15">Cytoplasm</location>
    </subcellularLocation>
</comment>
<organism evidence="23 24">
    <name type="scientific">Schizothecium vesticola</name>
    <dbReference type="NCBI Taxonomy" id="314040"/>
    <lineage>
        <taxon>Eukaryota</taxon>
        <taxon>Fungi</taxon>
        <taxon>Dikarya</taxon>
        <taxon>Ascomycota</taxon>
        <taxon>Pezizomycotina</taxon>
        <taxon>Sordariomycetes</taxon>
        <taxon>Sordariomycetidae</taxon>
        <taxon>Sordariales</taxon>
        <taxon>Schizotheciaceae</taxon>
        <taxon>Schizothecium</taxon>
    </lineage>
</organism>
<protein>
    <recommendedName>
        <fullName evidence="15 21">Inosine-5'-monophosphate dehydrogenase</fullName>
        <shortName evidence="15">IMP dehydrogenase</shortName>
        <shortName evidence="15">IMPD</shortName>
        <shortName evidence="15">IMPDH</shortName>
        <ecNumber evidence="15 21">1.1.1.205</ecNumber>
    </recommendedName>
</protein>
<dbReference type="PROSITE" id="PS51371">
    <property type="entry name" value="CBS"/>
    <property type="match status" value="2"/>
</dbReference>
<dbReference type="CDD" id="cd00381">
    <property type="entry name" value="IMPDH"/>
    <property type="match status" value="1"/>
</dbReference>
<proteinExistence type="inferred from homology"/>
<evidence type="ECO:0000313" key="23">
    <source>
        <dbReference type="EMBL" id="KAK0753887.1"/>
    </source>
</evidence>
<dbReference type="InterPro" id="IPR005990">
    <property type="entry name" value="IMP_DH"/>
</dbReference>
<dbReference type="GO" id="GO:0000166">
    <property type="term" value="F:nucleotide binding"/>
    <property type="evidence" value="ECO:0007669"/>
    <property type="project" value="UniProtKB-UniRule"/>
</dbReference>
<feature type="binding site" evidence="15">
    <location>
        <begin position="418"/>
        <end position="422"/>
    </location>
    <ligand>
        <name>IMP</name>
        <dbReference type="ChEBI" id="CHEBI:58053"/>
    </ligand>
</feature>
<dbReference type="SUPFAM" id="SSF51412">
    <property type="entry name" value="Inosine monophosphate dehydrogenase (IMPDH)"/>
    <property type="match status" value="1"/>
</dbReference>
<keyword evidence="6 15" id="KW-0332">GMP biosynthesis</keyword>
<feature type="binding site" evidence="15">
    <location>
        <begin position="370"/>
        <end position="372"/>
    </location>
    <ligand>
        <name>IMP</name>
        <dbReference type="ChEBI" id="CHEBI:58053"/>
    </ligand>
</feature>
<evidence type="ECO:0000256" key="16">
    <source>
        <dbReference type="PIRSR" id="PIRSR000130-1"/>
    </source>
</evidence>
<gene>
    <name evidence="23" type="ORF">B0T18DRAFT_398019</name>
</gene>
<dbReference type="SMART" id="SM01240">
    <property type="entry name" value="IMPDH"/>
    <property type="match status" value="1"/>
</dbReference>
<evidence type="ECO:0000256" key="3">
    <source>
        <dbReference type="ARBA" id="ARBA00005502"/>
    </source>
</evidence>
<feature type="binding site" evidence="15 17">
    <location>
        <begin position="280"/>
        <end position="282"/>
    </location>
    <ligand>
        <name>NAD(+)</name>
        <dbReference type="ChEBI" id="CHEBI:57540"/>
    </ligand>
</feature>
<dbReference type="GO" id="GO:0005737">
    <property type="term" value="C:cytoplasm"/>
    <property type="evidence" value="ECO:0007669"/>
    <property type="project" value="UniProtKB-SubCell"/>
</dbReference>
<evidence type="ECO:0000256" key="9">
    <source>
        <dbReference type="ARBA" id="ARBA00023002"/>
    </source>
</evidence>
<dbReference type="GO" id="GO:0046872">
    <property type="term" value="F:metal ion binding"/>
    <property type="evidence" value="ECO:0007669"/>
    <property type="project" value="UniProtKB-UniRule"/>
</dbReference>
<feature type="binding site" description="in other chain" evidence="15 18">
    <location>
        <position position="337"/>
    </location>
    <ligand>
        <name>K(+)</name>
        <dbReference type="ChEBI" id="CHEBI:29103"/>
        <note>ligand shared between two tetrameric partners</note>
    </ligand>
</feature>
<comment type="catalytic activity">
    <reaction evidence="12 15 21">
        <text>IMP + NAD(+) + H2O = XMP + NADH + H(+)</text>
        <dbReference type="Rhea" id="RHEA:11708"/>
        <dbReference type="ChEBI" id="CHEBI:15377"/>
        <dbReference type="ChEBI" id="CHEBI:15378"/>
        <dbReference type="ChEBI" id="CHEBI:57464"/>
        <dbReference type="ChEBI" id="CHEBI:57540"/>
        <dbReference type="ChEBI" id="CHEBI:57945"/>
        <dbReference type="ChEBI" id="CHEBI:58053"/>
        <dbReference type="EC" id="1.1.1.205"/>
    </reaction>
</comment>
<keyword evidence="8 15" id="KW-0630">Potassium</keyword>
<evidence type="ECO:0000256" key="20">
    <source>
        <dbReference type="RuleBase" id="RU003927"/>
    </source>
</evidence>
<dbReference type="InterPro" id="IPR015875">
    <property type="entry name" value="IMP_DH/GMP_Rdtase_CS"/>
</dbReference>
<dbReference type="GO" id="GO:0006177">
    <property type="term" value="P:GMP biosynthetic process"/>
    <property type="evidence" value="ECO:0007669"/>
    <property type="project" value="UniProtKB-UniRule"/>
</dbReference>
<dbReference type="SUPFAM" id="SSF54631">
    <property type="entry name" value="CBS-domain pair"/>
    <property type="match status" value="1"/>
</dbReference>
<evidence type="ECO:0000256" key="19">
    <source>
        <dbReference type="PROSITE-ProRule" id="PRU00703"/>
    </source>
</evidence>
<evidence type="ECO:0000256" key="15">
    <source>
        <dbReference type="HAMAP-Rule" id="MF_03156"/>
    </source>
</evidence>
<evidence type="ECO:0000256" key="11">
    <source>
        <dbReference type="ARBA" id="ARBA00023122"/>
    </source>
</evidence>
<feature type="binding site" evidence="15">
    <location>
        <position position="515"/>
    </location>
    <ligand>
        <name>K(+)</name>
        <dbReference type="ChEBI" id="CHEBI:29103"/>
        <note>ligand shared between two tetrameric partners</note>
    </ligand>
</feature>
<keyword evidence="4 15" id="KW-0963">Cytoplasm</keyword>
<dbReference type="InterPro" id="IPR001093">
    <property type="entry name" value="IMP_DH_GMPRt"/>
</dbReference>
<dbReference type="GO" id="GO:0003938">
    <property type="term" value="F:IMP dehydrogenase activity"/>
    <property type="evidence" value="ECO:0007669"/>
    <property type="project" value="UniProtKB-UniRule"/>
</dbReference>
<name>A0AA40KCM7_9PEZI</name>
<evidence type="ECO:0000256" key="1">
    <source>
        <dbReference type="ARBA" id="ARBA00001958"/>
    </source>
</evidence>
<comment type="caution">
    <text evidence="23">The sequence shown here is derived from an EMBL/GenBank/DDBJ whole genome shotgun (WGS) entry which is preliminary data.</text>
</comment>
<feature type="active site" description="Thioimidate intermediate" evidence="15 16">
    <location>
        <position position="337"/>
    </location>
</feature>
<feature type="binding site" description="in other chain" evidence="15 18">
    <location>
        <position position="334"/>
    </location>
    <ligand>
        <name>K(+)</name>
        <dbReference type="ChEBI" id="CHEBI:29103"/>
        <note>ligand shared between two tetrameric partners</note>
    </ligand>
</feature>
<dbReference type="Pfam" id="PF00571">
    <property type="entry name" value="CBS"/>
    <property type="match status" value="2"/>
</dbReference>
<evidence type="ECO:0000256" key="2">
    <source>
        <dbReference type="ARBA" id="ARBA00004496"/>
    </source>
</evidence>
<feature type="domain" description="CBS" evidence="22">
    <location>
        <begin position="123"/>
        <end position="182"/>
    </location>
</feature>
<comment type="caution">
    <text evidence="15">Lacks conserved residue(s) required for the propagation of feature annotation.</text>
</comment>
<dbReference type="AlphaFoldDB" id="A0AA40KCM7"/>
<dbReference type="EMBL" id="JAUKUD010000001">
    <property type="protein sequence ID" value="KAK0753887.1"/>
    <property type="molecule type" value="Genomic_DNA"/>
</dbReference>
<dbReference type="InterPro" id="IPR000644">
    <property type="entry name" value="CBS_dom"/>
</dbReference>
<feature type="binding site" description="in other chain" evidence="15 18">
    <location>
        <position position="332"/>
    </location>
    <ligand>
        <name>K(+)</name>
        <dbReference type="ChEBI" id="CHEBI:29103"/>
        <note>ligand shared between two tetrameric partners</note>
    </ligand>
</feature>
<comment type="subunit">
    <text evidence="14">Homotetramer. Seems to be able to form heterotetramers composed from more than 1 of the 3 IMPDH gene products (IMD2-4).</text>
</comment>
<dbReference type="NCBIfam" id="TIGR01302">
    <property type="entry name" value="IMP_dehydrog"/>
    <property type="match status" value="1"/>
</dbReference>
<dbReference type="FunFam" id="3.20.20.70:FF:000007">
    <property type="entry name" value="Chromosome 19 SCAF14664, whole genome shotgun sequence"/>
    <property type="match status" value="1"/>
</dbReference>
<evidence type="ECO:0000256" key="7">
    <source>
        <dbReference type="ARBA" id="ARBA00022755"/>
    </source>
</evidence>
<evidence type="ECO:0000313" key="24">
    <source>
        <dbReference type="Proteomes" id="UP001172155"/>
    </source>
</evidence>
<feature type="binding site" evidence="15 17">
    <location>
        <begin position="330"/>
        <end position="332"/>
    </location>
    <ligand>
        <name>NAD(+)</name>
        <dbReference type="ChEBI" id="CHEBI:57540"/>
    </ligand>
</feature>
<keyword evidence="10 15" id="KW-0520">NAD</keyword>
<sequence>MSAPQVLDFKNAEEVLKEYDGRDGLSVTELMDAKVHGGLTYNDFLVLPGYIGFPASDVQLDSPVTKRITLKSPFVSSPMDTVTEHDMAIHMALHGGLGVIHHNCSPEAQADMVRKVKRYENGFIVDPVVIKRDTTVGEAKALKEKWAFGGFPVTESGKLGSKLLGIVTNRDIQFVDDDEMPVSKVMVTELITANSGVTLVQANSILAQSKKGKLPIVDDKGNLVSMISRSDLTKNLHFPLASKLPDSKQLICAAAIGTRPEDKVRLAKLVDAGLDIVILDSSQGNSMYQIEMIKWIKKEFPELDVIGGNVVTREQAASLIAAGVDGLRIGMGSGSACITQEVMAVGRPQATAVYNVCQFASRFGVPCIADGGIQNVGHIVKGLALGASTVMMGGLLAGTTESPGTSFVSREGKLVKAYRGMGSIDAMQDKKAGGGAKDSQKSNAGTARYFSEGDSVLVAQGVSGAVAHRGSIAKFVPYLAAGLKHSLQDSGMTSLEEMHRKVTEGVVRFEIRTPSAQLEGGVNMESYEKKLYA</sequence>
<dbReference type="EC" id="1.1.1.205" evidence="15 21"/>
<comment type="function">
    <text evidence="13">Catalyzes the conversion of inosine 5'-phosphate (IMP) to xanthosine 5'-phosphate (XMP), the first committed and rate-limiting step in the de novo synthesis of guanine nucleotides, and therefore plays an important role in the regulation of cell growth. Part of the gene cluster that mediates the biosynthesis of mycophenolic acid (MPA), the first isolated antibiotic natural product in the world. Does not play a role in the biosynthesis of MPA, but is involved in self resistance to MPA, since MPA acts as an inhibitor of IMP dehydrogenases.</text>
</comment>